<dbReference type="PANTHER" id="PTHR10250">
    <property type="entry name" value="MICROSOMAL GLUTATHIONE S-TRANSFERASE"/>
    <property type="match status" value="1"/>
</dbReference>
<organism evidence="7 8">
    <name type="scientific">Vombatus ursinus</name>
    <name type="common">Common wombat</name>
    <dbReference type="NCBI Taxonomy" id="29139"/>
    <lineage>
        <taxon>Eukaryota</taxon>
        <taxon>Metazoa</taxon>
        <taxon>Chordata</taxon>
        <taxon>Craniata</taxon>
        <taxon>Vertebrata</taxon>
        <taxon>Euteleostomi</taxon>
        <taxon>Mammalia</taxon>
        <taxon>Metatheria</taxon>
        <taxon>Diprotodontia</taxon>
        <taxon>Vombatidae</taxon>
        <taxon>Vombatus</taxon>
    </lineage>
</organism>
<keyword evidence="4 6" id="KW-1133">Transmembrane helix</keyword>
<comment type="catalytic activity">
    <reaction evidence="6">
        <text>RX + glutathione = an S-substituted glutathione + a halide anion + H(+)</text>
        <dbReference type="Rhea" id="RHEA:16437"/>
        <dbReference type="ChEBI" id="CHEBI:15378"/>
        <dbReference type="ChEBI" id="CHEBI:16042"/>
        <dbReference type="ChEBI" id="CHEBI:17792"/>
        <dbReference type="ChEBI" id="CHEBI:57925"/>
        <dbReference type="ChEBI" id="CHEBI:90779"/>
        <dbReference type="EC" id="2.5.1.18"/>
    </reaction>
</comment>
<keyword evidence="5 6" id="KW-0472">Membrane</keyword>
<feature type="transmembrane region" description="Helical" evidence="6">
    <location>
        <begin position="56"/>
        <end position="85"/>
    </location>
</feature>
<comment type="subunit">
    <text evidence="6">Homotrimer.</text>
</comment>
<reference evidence="7" key="2">
    <citation type="submission" date="2025-08" db="UniProtKB">
        <authorList>
            <consortium name="Ensembl"/>
        </authorList>
    </citation>
    <scope>IDENTIFICATION</scope>
</reference>
<gene>
    <name evidence="7" type="primary">MGST2</name>
</gene>
<comment type="catalytic activity">
    <reaction evidence="6">
        <text>leukotriene C4 = leukotriene A4 + glutathione</text>
        <dbReference type="Rhea" id="RHEA:17617"/>
        <dbReference type="ChEBI" id="CHEBI:57463"/>
        <dbReference type="ChEBI" id="CHEBI:57925"/>
        <dbReference type="ChEBI" id="CHEBI:57973"/>
        <dbReference type="EC" id="4.4.1.20"/>
    </reaction>
</comment>
<dbReference type="InterPro" id="IPR001446">
    <property type="entry name" value="5_LipOase_AP"/>
</dbReference>
<dbReference type="GO" id="GO:0008047">
    <property type="term" value="F:enzyme activator activity"/>
    <property type="evidence" value="ECO:0007669"/>
    <property type="project" value="UniProtKB-UniRule"/>
</dbReference>
<keyword evidence="6" id="KW-0808">Transferase</keyword>
<keyword evidence="2 6" id="KW-0434">Leukotriene biosynthesis</keyword>
<dbReference type="Pfam" id="PF01124">
    <property type="entry name" value="MAPEG"/>
    <property type="match status" value="1"/>
</dbReference>
<dbReference type="GO" id="GO:0004364">
    <property type="term" value="F:glutathione transferase activity"/>
    <property type="evidence" value="ECO:0007669"/>
    <property type="project" value="UniProtKB-UniRule"/>
</dbReference>
<evidence type="ECO:0000256" key="4">
    <source>
        <dbReference type="ARBA" id="ARBA00022989"/>
    </source>
</evidence>
<evidence type="ECO:0000256" key="5">
    <source>
        <dbReference type="ARBA" id="ARBA00023136"/>
    </source>
</evidence>
<protein>
    <recommendedName>
        <fullName evidence="6">Microsomal glutathione S-transferase 2</fullName>
        <shortName evidence="6">Microsomal GST-2</shortName>
        <shortName evidence="6">Microsomal GST-II</shortName>
        <ecNumber evidence="6">1.11.1.-</ecNumber>
        <ecNumber evidence="6">2.5.1.18</ecNumber>
        <ecNumber evidence="6">4.4.1.20</ecNumber>
    </recommendedName>
    <alternativeName>
        <fullName evidence="6">Glutathione peroxidase MGST2</fullName>
    </alternativeName>
    <alternativeName>
        <fullName evidence="6">Leukotriene C4 synthase MGST2</fullName>
    </alternativeName>
    <alternativeName>
        <fullName evidence="6">Microsomal glutathione S-transferase II</fullName>
    </alternativeName>
</protein>
<evidence type="ECO:0000313" key="8">
    <source>
        <dbReference type="Proteomes" id="UP000314987"/>
    </source>
</evidence>
<keyword evidence="6" id="KW-0443">Lipid metabolism</keyword>
<dbReference type="GO" id="GO:0005635">
    <property type="term" value="C:nuclear envelope"/>
    <property type="evidence" value="ECO:0007669"/>
    <property type="project" value="TreeGrafter"/>
</dbReference>
<reference evidence="8" key="1">
    <citation type="submission" date="2018-12" db="EMBL/GenBank/DDBJ databases">
        <authorList>
            <person name="Yazar S."/>
        </authorList>
    </citation>
    <scope>NUCLEOTIDE SEQUENCE [LARGE SCALE GENOMIC DNA]</scope>
</reference>
<comment type="catalytic activity">
    <reaction evidence="6">
        <text>1-chloro-2,4-dinitrobenzene + glutathione = 2,4-dinitrophenyl-S-glutathione + chloride + H(+)</text>
        <dbReference type="Rhea" id="RHEA:51220"/>
        <dbReference type="ChEBI" id="CHEBI:15378"/>
        <dbReference type="ChEBI" id="CHEBI:17996"/>
        <dbReference type="ChEBI" id="CHEBI:34718"/>
        <dbReference type="ChEBI" id="CHEBI:57925"/>
        <dbReference type="ChEBI" id="CHEBI:133977"/>
        <dbReference type="EC" id="2.5.1.18"/>
    </reaction>
</comment>
<evidence type="ECO:0000256" key="1">
    <source>
        <dbReference type="ARBA" id="ARBA00022692"/>
    </source>
</evidence>
<keyword evidence="1 6" id="KW-0812">Transmembrane</keyword>
<dbReference type="InterPro" id="IPR023352">
    <property type="entry name" value="MAPEG-like_dom_sf"/>
</dbReference>
<dbReference type="GO" id="GO:0019370">
    <property type="term" value="P:leukotriene biosynthetic process"/>
    <property type="evidence" value="ECO:0007669"/>
    <property type="project" value="UniProtKB-UniRule"/>
</dbReference>
<keyword evidence="6" id="KW-0492">Microsome</keyword>
<sequence length="100" mass="11696">LNEKKPILVNFFSLAVFFAWQVIKARRKYKISAPAVTGSAAFERVFRAQQNSVEFYPIYLVTFWMAGWFFNQVLAALCGLAYLYARHQYFFGYSESAQER</sequence>
<dbReference type="GO" id="GO:0043295">
    <property type="term" value="F:glutathione binding"/>
    <property type="evidence" value="ECO:0007669"/>
    <property type="project" value="UniProtKB-UniRule"/>
</dbReference>
<dbReference type="AlphaFoldDB" id="A0A4X2KRL7"/>
<keyword evidence="8" id="KW-1185">Reference proteome</keyword>
<dbReference type="GO" id="GO:0004602">
    <property type="term" value="F:glutathione peroxidase activity"/>
    <property type="evidence" value="ECO:0007669"/>
    <property type="project" value="UniProtKB-UniRule"/>
</dbReference>
<proteinExistence type="inferred from homology"/>
<name>A0A4X2KRL7_VOMUR</name>
<dbReference type="Proteomes" id="UP000314987">
    <property type="component" value="Unassembled WGS sequence"/>
</dbReference>
<evidence type="ECO:0000256" key="3">
    <source>
        <dbReference type="ARBA" id="ARBA00022824"/>
    </source>
</evidence>
<keyword evidence="6" id="KW-0456">Lyase</keyword>
<comment type="subcellular location">
    <subcellularLocation>
        <location evidence="6">Endoplasmic reticulum membrane</location>
        <topology evidence="6">Multi-pass membrane protein</topology>
    </subcellularLocation>
    <subcellularLocation>
        <location evidence="6">Microsome membrane</location>
        <topology evidence="6">Multi-pass membrane protein</topology>
    </subcellularLocation>
</comment>
<dbReference type="PRINTS" id="PR00488">
    <property type="entry name" value="5LPOXGNASEAP"/>
</dbReference>
<reference evidence="7" key="3">
    <citation type="submission" date="2025-09" db="UniProtKB">
        <authorList>
            <consortium name="Ensembl"/>
        </authorList>
    </citation>
    <scope>IDENTIFICATION</scope>
</reference>
<dbReference type="GO" id="GO:0006629">
    <property type="term" value="P:lipid metabolic process"/>
    <property type="evidence" value="ECO:0007669"/>
    <property type="project" value="UniProtKB-UniRule"/>
</dbReference>
<dbReference type="InterPro" id="IPR001129">
    <property type="entry name" value="Membr-assoc_MAPEG"/>
</dbReference>
<dbReference type="SUPFAM" id="SSF161084">
    <property type="entry name" value="MAPEG domain-like"/>
    <property type="match status" value="1"/>
</dbReference>
<evidence type="ECO:0000256" key="2">
    <source>
        <dbReference type="ARBA" id="ARBA00022751"/>
    </source>
</evidence>
<keyword evidence="3 6" id="KW-0256">Endoplasmic reticulum</keyword>
<evidence type="ECO:0000256" key="6">
    <source>
        <dbReference type="RuleBase" id="RU369123"/>
    </source>
</evidence>
<feature type="transmembrane region" description="Helical" evidence="6">
    <location>
        <begin position="6"/>
        <end position="23"/>
    </location>
</feature>
<dbReference type="InterPro" id="IPR050997">
    <property type="entry name" value="MAPEG"/>
</dbReference>
<dbReference type="EC" id="4.4.1.20" evidence="6"/>
<comment type="caution">
    <text evidence="6">Lacks conserved residue(s) required for the propagation of feature annotation.</text>
</comment>
<accession>A0A4X2KRL7</accession>
<dbReference type="PANTHER" id="PTHR10250:SF13">
    <property type="entry name" value="MICROSOMAL GLUTATHIONE S-TRANSFERASE 2"/>
    <property type="match status" value="1"/>
</dbReference>
<comment type="catalytic activity">
    <reaction evidence="6">
        <text>(5S)-hydroperoxy-(6E,8Z,11Z,14Z)-eicosatetraenoate + 2 glutathione = (5S)-hydroxy-(6E,8Z,11Z,14Z)-eicosatetraenoate + glutathione disulfide + H2O</text>
        <dbReference type="Rhea" id="RHEA:48620"/>
        <dbReference type="ChEBI" id="CHEBI:15377"/>
        <dbReference type="ChEBI" id="CHEBI:57450"/>
        <dbReference type="ChEBI" id="CHEBI:57925"/>
        <dbReference type="ChEBI" id="CHEBI:58297"/>
        <dbReference type="ChEBI" id="CHEBI:90632"/>
    </reaction>
</comment>
<dbReference type="Ensembl" id="ENSVURT00010014358.1">
    <property type="protein sequence ID" value="ENSVURP00010012616.1"/>
    <property type="gene ID" value="ENSVURG00010009730.1"/>
</dbReference>
<comment type="similarity">
    <text evidence="6">Belongs to the MAPEG family.</text>
</comment>
<dbReference type="GO" id="GO:0004464">
    <property type="term" value="F:leukotriene-C4 synthase activity"/>
    <property type="evidence" value="ECO:0007669"/>
    <property type="project" value="UniProtKB-EC"/>
</dbReference>
<keyword evidence="6" id="KW-0560">Oxidoreductase</keyword>
<dbReference type="EC" id="1.11.1.-" evidence="6"/>
<evidence type="ECO:0000313" key="7">
    <source>
        <dbReference type="Ensembl" id="ENSVURP00010012616.1"/>
    </source>
</evidence>
<comment type="function">
    <text evidence="6">Catalyzes several different glutathione-dependent reactions. Catalyzes the glutathione-dependent reduction of lipid hydroperoxides, such as 5-HPETE. Has glutathione transferase activity, toward xenobiotic electrophiles, such as 1-chloro-2, 4-dinitrobenzene (CDNB). Catalyzes also the conjugation of leukotriene A4 with reduced glutathione to form leukotriene C4 (LTC4). Involved in oxidative DNA damage induced by ER stress and anticancer agents by activating LTC4 biosynthetic machinery in nonimmune cells.</text>
</comment>
<dbReference type="GO" id="GO:0005789">
    <property type="term" value="C:endoplasmic reticulum membrane"/>
    <property type="evidence" value="ECO:0007669"/>
    <property type="project" value="UniProtKB-SubCell"/>
</dbReference>
<dbReference type="Gene3D" id="1.20.120.550">
    <property type="entry name" value="Membrane associated eicosanoid/glutathione metabolism-like domain"/>
    <property type="match status" value="1"/>
</dbReference>
<dbReference type="GeneTree" id="ENSGT00940000160288"/>
<dbReference type="EC" id="2.5.1.18" evidence="6"/>